<comment type="caution">
    <text evidence="2">The sequence shown here is derived from an EMBL/GenBank/DDBJ whole genome shotgun (WGS) entry which is preliminary data.</text>
</comment>
<keyword evidence="3" id="KW-1185">Reference proteome</keyword>
<feature type="compositionally biased region" description="Pro residues" evidence="1">
    <location>
        <begin position="72"/>
        <end position="81"/>
    </location>
</feature>
<evidence type="ECO:0000313" key="3">
    <source>
        <dbReference type="Proteomes" id="UP001059596"/>
    </source>
</evidence>
<sequence length="81" mass="9370">MKEERFKLPDMLPSVEPRANEGWDAEPPALTYNPQNLCEEAFVLQMKVQRFKLPDMLPSVEPRANEDWDAEPPAPTYNPQN</sequence>
<dbReference type="AlphaFoldDB" id="A0A9P9YFQ4"/>
<dbReference type="Proteomes" id="UP001059596">
    <property type="component" value="Unassembled WGS sequence"/>
</dbReference>
<reference evidence="2" key="1">
    <citation type="journal article" date="2023" name="Genome Biol. Evol.">
        <title>Long-read-based Genome Assembly of Drosophila gunungcola Reveals Fewer Chemosensory Genes in Flower-breeding Species.</title>
        <authorList>
            <person name="Negi A."/>
            <person name="Liao B.Y."/>
            <person name="Yeh S.D."/>
        </authorList>
    </citation>
    <scope>NUCLEOTIDE SEQUENCE</scope>
    <source>
        <strain evidence="2">Sukarami</strain>
    </source>
</reference>
<feature type="region of interest" description="Disordered" evidence="1">
    <location>
        <begin position="1"/>
        <end position="22"/>
    </location>
</feature>
<evidence type="ECO:0000256" key="1">
    <source>
        <dbReference type="SAM" id="MobiDB-lite"/>
    </source>
</evidence>
<dbReference type="EMBL" id="JAMKOV010000022">
    <property type="protein sequence ID" value="KAI8036131.1"/>
    <property type="molecule type" value="Genomic_DNA"/>
</dbReference>
<feature type="region of interest" description="Disordered" evidence="1">
    <location>
        <begin position="59"/>
        <end position="81"/>
    </location>
</feature>
<proteinExistence type="predicted"/>
<protein>
    <submittedName>
        <fullName evidence="2">Uncharacterized protein</fullName>
    </submittedName>
</protein>
<name>A0A9P9YFQ4_9MUSC</name>
<accession>A0A9P9YFQ4</accession>
<evidence type="ECO:0000313" key="2">
    <source>
        <dbReference type="EMBL" id="KAI8036131.1"/>
    </source>
</evidence>
<gene>
    <name evidence="2" type="ORF">M5D96_010991</name>
</gene>
<organism evidence="2 3">
    <name type="scientific">Drosophila gunungcola</name>
    <name type="common">fruit fly</name>
    <dbReference type="NCBI Taxonomy" id="103775"/>
    <lineage>
        <taxon>Eukaryota</taxon>
        <taxon>Metazoa</taxon>
        <taxon>Ecdysozoa</taxon>
        <taxon>Arthropoda</taxon>
        <taxon>Hexapoda</taxon>
        <taxon>Insecta</taxon>
        <taxon>Pterygota</taxon>
        <taxon>Neoptera</taxon>
        <taxon>Endopterygota</taxon>
        <taxon>Diptera</taxon>
        <taxon>Brachycera</taxon>
        <taxon>Muscomorpha</taxon>
        <taxon>Ephydroidea</taxon>
        <taxon>Drosophilidae</taxon>
        <taxon>Drosophila</taxon>
        <taxon>Sophophora</taxon>
    </lineage>
</organism>